<proteinExistence type="predicted"/>
<dbReference type="Pfam" id="PF20556">
    <property type="entry name" value="DUF6768"/>
    <property type="match status" value="1"/>
</dbReference>
<dbReference type="RefSeq" id="WP_116235590.1">
    <property type="nucleotide sequence ID" value="NZ_QRDP01000004.1"/>
</dbReference>
<reference evidence="2 3" key="1">
    <citation type="submission" date="2018-07" db="EMBL/GenBank/DDBJ databases">
        <title>Genomic Encyclopedia of Type Strains, Phase IV (KMG-IV): sequencing the most valuable type-strain genomes for metagenomic binning, comparative biology and taxonomic classification.</title>
        <authorList>
            <person name="Goeker M."/>
        </authorList>
    </citation>
    <scope>NUCLEOTIDE SEQUENCE [LARGE SCALE GENOMIC DNA]</scope>
    <source>
        <strain evidence="2 3">DSM 26725</strain>
    </source>
</reference>
<evidence type="ECO:0000313" key="2">
    <source>
        <dbReference type="EMBL" id="RED16152.1"/>
    </source>
</evidence>
<keyword evidence="3" id="KW-1185">Reference proteome</keyword>
<keyword evidence="1" id="KW-1133">Transmembrane helix</keyword>
<evidence type="ECO:0000256" key="1">
    <source>
        <dbReference type="SAM" id="Phobius"/>
    </source>
</evidence>
<comment type="caution">
    <text evidence="2">The sequence shown here is derived from an EMBL/GenBank/DDBJ whole genome shotgun (WGS) entry which is preliminary data.</text>
</comment>
<dbReference type="AlphaFoldDB" id="A0A3D9FF13"/>
<gene>
    <name evidence="2" type="ORF">DFR46_1167</name>
</gene>
<accession>A0A3D9FF13</accession>
<organism evidence="2 3">
    <name type="scientific">Parasphingopyxis lamellibrachiae</name>
    <dbReference type="NCBI Taxonomy" id="680125"/>
    <lineage>
        <taxon>Bacteria</taxon>
        <taxon>Pseudomonadati</taxon>
        <taxon>Pseudomonadota</taxon>
        <taxon>Alphaproteobacteria</taxon>
        <taxon>Sphingomonadales</taxon>
        <taxon>Sphingomonadaceae</taxon>
        <taxon>Parasphingopyxis</taxon>
    </lineage>
</organism>
<sequence length="123" mass="14110">MTEVDNRLRAALDADDQEFLNELDSERGLFAQVGDTLSGPLGGWAKLVFVVAFLMAVVMFYTIYRVTIAETDREFFVWALGALAALISTGMIKQWFFERMNLMTVLRELKRIELRIARIEERG</sequence>
<dbReference type="EMBL" id="QRDP01000004">
    <property type="protein sequence ID" value="RED16152.1"/>
    <property type="molecule type" value="Genomic_DNA"/>
</dbReference>
<dbReference type="InterPro" id="IPR046659">
    <property type="entry name" value="DUF6768"/>
</dbReference>
<feature type="transmembrane region" description="Helical" evidence="1">
    <location>
        <begin position="75"/>
        <end position="97"/>
    </location>
</feature>
<evidence type="ECO:0000313" key="3">
    <source>
        <dbReference type="Proteomes" id="UP000256310"/>
    </source>
</evidence>
<dbReference type="OrthoDB" id="7629933at2"/>
<protein>
    <submittedName>
        <fullName evidence="2">Uncharacterized protein</fullName>
    </submittedName>
</protein>
<name>A0A3D9FF13_9SPHN</name>
<keyword evidence="1" id="KW-0472">Membrane</keyword>
<feature type="transmembrane region" description="Helical" evidence="1">
    <location>
        <begin position="44"/>
        <end position="63"/>
    </location>
</feature>
<dbReference type="Proteomes" id="UP000256310">
    <property type="component" value="Unassembled WGS sequence"/>
</dbReference>
<keyword evidence="1" id="KW-0812">Transmembrane</keyword>